<dbReference type="AlphaFoldDB" id="A0A9P3H9F7"/>
<dbReference type="Gene3D" id="3.10.350.10">
    <property type="entry name" value="LysM domain"/>
    <property type="match status" value="1"/>
</dbReference>
<reference evidence="4" key="2">
    <citation type="journal article" date="2022" name="Microbiol. Resour. Announc.">
        <title>Whole-Genome Sequence of Entomortierella parvispora E1425, a Mucoromycotan Fungus Associated with Burkholderiaceae-Related Endosymbiotic Bacteria.</title>
        <authorList>
            <person name="Herlambang A."/>
            <person name="Guo Y."/>
            <person name="Takashima Y."/>
            <person name="Narisawa K."/>
            <person name="Ohta H."/>
            <person name="Nishizawa T."/>
        </authorList>
    </citation>
    <scope>NUCLEOTIDE SEQUENCE</scope>
    <source>
        <strain evidence="4">E1425</strain>
    </source>
</reference>
<feature type="signal peptide" evidence="2">
    <location>
        <begin position="1"/>
        <end position="19"/>
    </location>
</feature>
<reference evidence="4" key="1">
    <citation type="submission" date="2021-11" db="EMBL/GenBank/DDBJ databases">
        <authorList>
            <person name="Herlambang A."/>
            <person name="Guo Y."/>
            <person name="Takashima Y."/>
            <person name="Nishizawa T."/>
        </authorList>
    </citation>
    <scope>NUCLEOTIDE SEQUENCE</scope>
    <source>
        <strain evidence="4">E1425</strain>
    </source>
</reference>
<proteinExistence type="predicted"/>
<dbReference type="CDD" id="cd00118">
    <property type="entry name" value="LysM"/>
    <property type="match status" value="1"/>
</dbReference>
<protein>
    <recommendedName>
        <fullName evidence="3">LysM domain-containing protein</fullName>
    </recommendedName>
</protein>
<evidence type="ECO:0000256" key="2">
    <source>
        <dbReference type="SAM" id="SignalP"/>
    </source>
</evidence>
<dbReference type="PROSITE" id="PS51782">
    <property type="entry name" value="LYSM"/>
    <property type="match status" value="1"/>
</dbReference>
<evidence type="ECO:0000256" key="1">
    <source>
        <dbReference type="SAM" id="MobiDB-lite"/>
    </source>
</evidence>
<dbReference type="EMBL" id="BQFW01000006">
    <property type="protein sequence ID" value="GJJ72425.1"/>
    <property type="molecule type" value="Genomic_DNA"/>
</dbReference>
<evidence type="ECO:0000313" key="5">
    <source>
        <dbReference type="Proteomes" id="UP000827284"/>
    </source>
</evidence>
<comment type="caution">
    <text evidence="4">The sequence shown here is derived from an EMBL/GenBank/DDBJ whole genome shotgun (WGS) entry which is preliminary data.</text>
</comment>
<gene>
    <name evidence="4" type="ORF">EMPS_04782</name>
</gene>
<feature type="domain" description="LysM" evidence="3">
    <location>
        <begin position="30"/>
        <end position="77"/>
    </location>
</feature>
<sequence length="175" mass="17236">MKITLSLAVLALAASQAMAVVPKPIAGCTKEVVVLPTDTGCADFAAKNGCTFEDLLKWNLKLRTDCANLDVGAPLCVSVTPGAGGKPTEPSSPVVNPPVVPSGTAHPVVPTGTVHPVPKTSATKAGTVPVATTTSAAGAAATLPPTAARVNGAAADKASMVLSVAGVLISAAYML</sequence>
<accession>A0A9P3H9F7</accession>
<organism evidence="4 5">
    <name type="scientific">Entomortierella parvispora</name>
    <dbReference type="NCBI Taxonomy" id="205924"/>
    <lineage>
        <taxon>Eukaryota</taxon>
        <taxon>Fungi</taxon>
        <taxon>Fungi incertae sedis</taxon>
        <taxon>Mucoromycota</taxon>
        <taxon>Mortierellomycotina</taxon>
        <taxon>Mortierellomycetes</taxon>
        <taxon>Mortierellales</taxon>
        <taxon>Mortierellaceae</taxon>
        <taxon>Entomortierella</taxon>
    </lineage>
</organism>
<keyword evidence="2" id="KW-0732">Signal</keyword>
<keyword evidence="5" id="KW-1185">Reference proteome</keyword>
<name>A0A9P3H9F7_9FUNG</name>
<evidence type="ECO:0000259" key="3">
    <source>
        <dbReference type="PROSITE" id="PS51782"/>
    </source>
</evidence>
<dbReference type="OrthoDB" id="5985073at2759"/>
<dbReference type="InterPro" id="IPR018392">
    <property type="entry name" value="LysM"/>
</dbReference>
<evidence type="ECO:0000313" key="4">
    <source>
        <dbReference type="EMBL" id="GJJ72425.1"/>
    </source>
</evidence>
<feature type="region of interest" description="Disordered" evidence="1">
    <location>
        <begin position="83"/>
        <end position="126"/>
    </location>
</feature>
<feature type="chain" id="PRO_5040196718" description="LysM domain-containing protein" evidence="2">
    <location>
        <begin position="20"/>
        <end position="175"/>
    </location>
</feature>
<feature type="compositionally biased region" description="Low complexity" evidence="1">
    <location>
        <begin position="101"/>
        <end position="126"/>
    </location>
</feature>
<dbReference type="InterPro" id="IPR036779">
    <property type="entry name" value="LysM_dom_sf"/>
</dbReference>
<dbReference type="Proteomes" id="UP000827284">
    <property type="component" value="Unassembled WGS sequence"/>
</dbReference>